<comment type="caution">
    <text evidence="1">The sequence shown here is derived from an EMBL/GenBank/DDBJ whole genome shotgun (WGS) entry which is preliminary data.</text>
</comment>
<name>A0AAW1USI5_9CUCU</name>
<sequence length="132" mass="14985">MIFNRPESGDPVLNTRIKHDKYSIANILTPANLSDNEVVRVLRMGKRGVKNRPAKVVFSTPEASKRVLRSRSVILENCKQKISINADQTPSQRTYLSDVRNRLDQRRQAGEDDLALKFINGKPTIISNNQKN</sequence>
<evidence type="ECO:0000313" key="1">
    <source>
        <dbReference type="EMBL" id="KAK9884128.1"/>
    </source>
</evidence>
<reference evidence="1 2" key="1">
    <citation type="submission" date="2023-03" db="EMBL/GenBank/DDBJ databases">
        <title>Genome insight into feeding habits of ladybird beetles.</title>
        <authorList>
            <person name="Li H.-S."/>
            <person name="Huang Y.-H."/>
            <person name="Pang H."/>
        </authorList>
    </citation>
    <scope>NUCLEOTIDE SEQUENCE [LARGE SCALE GENOMIC DNA]</scope>
    <source>
        <strain evidence="1">SYSU_2023b</strain>
        <tissue evidence="1">Whole body</tissue>
    </source>
</reference>
<organism evidence="1 2">
    <name type="scientific">Henosepilachna vigintioctopunctata</name>
    <dbReference type="NCBI Taxonomy" id="420089"/>
    <lineage>
        <taxon>Eukaryota</taxon>
        <taxon>Metazoa</taxon>
        <taxon>Ecdysozoa</taxon>
        <taxon>Arthropoda</taxon>
        <taxon>Hexapoda</taxon>
        <taxon>Insecta</taxon>
        <taxon>Pterygota</taxon>
        <taxon>Neoptera</taxon>
        <taxon>Endopterygota</taxon>
        <taxon>Coleoptera</taxon>
        <taxon>Polyphaga</taxon>
        <taxon>Cucujiformia</taxon>
        <taxon>Coccinelloidea</taxon>
        <taxon>Coccinellidae</taxon>
        <taxon>Epilachninae</taxon>
        <taxon>Epilachnini</taxon>
        <taxon>Henosepilachna</taxon>
    </lineage>
</organism>
<keyword evidence="2" id="KW-1185">Reference proteome</keyword>
<dbReference type="EMBL" id="JARQZJ010000092">
    <property type="protein sequence ID" value="KAK9884128.1"/>
    <property type="molecule type" value="Genomic_DNA"/>
</dbReference>
<gene>
    <name evidence="1" type="ORF">WA026_005081</name>
</gene>
<evidence type="ECO:0000313" key="2">
    <source>
        <dbReference type="Proteomes" id="UP001431783"/>
    </source>
</evidence>
<dbReference type="AlphaFoldDB" id="A0AAW1USI5"/>
<accession>A0AAW1USI5</accession>
<protein>
    <submittedName>
        <fullName evidence="1">Uncharacterized protein</fullName>
    </submittedName>
</protein>
<proteinExistence type="predicted"/>
<dbReference type="Proteomes" id="UP001431783">
    <property type="component" value="Unassembled WGS sequence"/>
</dbReference>